<dbReference type="EMBL" id="HBUF01650597">
    <property type="protein sequence ID" value="CAG6786851.1"/>
    <property type="molecule type" value="Transcribed_RNA"/>
</dbReference>
<evidence type="ECO:0000313" key="1">
    <source>
        <dbReference type="EMBL" id="CAG6786851.1"/>
    </source>
</evidence>
<accession>A0A8D9FDZ0</accession>
<name>A0A8D9FDZ0_9HEMI</name>
<sequence length="104" mass="11979">MTNFAVFMADPVNKYCLFCRNRGILPNQNVSPEFVSLLFIFISVLKGNFLYKKQTSGLSPQERNILFKFLPTSLSCFKENFQNDTKFEKQMRKRNFGVCSVCGG</sequence>
<proteinExistence type="predicted"/>
<dbReference type="AlphaFoldDB" id="A0A8D9FDZ0"/>
<dbReference type="EMBL" id="HBUF01650601">
    <property type="protein sequence ID" value="CAG6786856.1"/>
    <property type="molecule type" value="Transcribed_RNA"/>
</dbReference>
<protein>
    <submittedName>
        <fullName evidence="1">Uncharacterized protein</fullName>
    </submittedName>
</protein>
<organism evidence="1">
    <name type="scientific">Cacopsylla melanoneura</name>
    <dbReference type="NCBI Taxonomy" id="428564"/>
    <lineage>
        <taxon>Eukaryota</taxon>
        <taxon>Metazoa</taxon>
        <taxon>Ecdysozoa</taxon>
        <taxon>Arthropoda</taxon>
        <taxon>Hexapoda</taxon>
        <taxon>Insecta</taxon>
        <taxon>Pterygota</taxon>
        <taxon>Neoptera</taxon>
        <taxon>Paraneoptera</taxon>
        <taxon>Hemiptera</taxon>
        <taxon>Sternorrhyncha</taxon>
        <taxon>Psylloidea</taxon>
        <taxon>Psyllidae</taxon>
        <taxon>Psyllinae</taxon>
        <taxon>Cacopsylla</taxon>
    </lineage>
</organism>
<reference evidence="1" key="1">
    <citation type="submission" date="2021-05" db="EMBL/GenBank/DDBJ databases">
        <authorList>
            <person name="Alioto T."/>
            <person name="Alioto T."/>
            <person name="Gomez Garrido J."/>
        </authorList>
    </citation>
    <scope>NUCLEOTIDE SEQUENCE</scope>
</reference>